<organism evidence="2 3">
    <name type="scientific">Maudiozyma exigua</name>
    <name type="common">Yeast</name>
    <name type="synonym">Kazachstania exigua</name>
    <dbReference type="NCBI Taxonomy" id="34358"/>
    <lineage>
        <taxon>Eukaryota</taxon>
        <taxon>Fungi</taxon>
        <taxon>Dikarya</taxon>
        <taxon>Ascomycota</taxon>
        <taxon>Saccharomycotina</taxon>
        <taxon>Saccharomycetes</taxon>
        <taxon>Saccharomycetales</taxon>
        <taxon>Saccharomycetaceae</taxon>
        <taxon>Maudiozyma</taxon>
    </lineage>
</organism>
<feature type="region of interest" description="Disordered" evidence="1">
    <location>
        <begin position="1"/>
        <end position="41"/>
    </location>
</feature>
<feature type="compositionally biased region" description="Polar residues" evidence="1">
    <location>
        <begin position="65"/>
        <end position="93"/>
    </location>
</feature>
<sequence>KMNSNTLNNQYGSSLPVPANSRDSNVQDPLVSDTSDDSLGKHFNKLNISEQVNASTAAHHSTSAVPHNTTTDGSTTVGQDTSAASDQSSPHLQQQSQFLPFYGQPMYAFPPYGQPNPSGFLPPMYPPFMGPTGTQPMLPGYPPYGYSYYQAPALTPVAKTHLTTKSDASFEASSPQVTDDKMDTPSSSTATVNSALPMVPPMSQYHLLYSPKLQVVSTKDGFNTWIKNFISVLEDYHLSELLPDKQGHSKRPASVTERQTVNATLHYYVKDEFLPNWFQTSLKSSDDAYDSIQRAIYLHQQKHDQSNL</sequence>
<dbReference type="EMBL" id="PUHR01000480">
    <property type="protein sequence ID" value="KAG0653245.1"/>
    <property type="molecule type" value="Genomic_DNA"/>
</dbReference>
<feature type="non-terminal residue" evidence="2">
    <location>
        <position position="1"/>
    </location>
</feature>
<feature type="region of interest" description="Disordered" evidence="1">
    <location>
        <begin position="53"/>
        <end position="93"/>
    </location>
</feature>
<evidence type="ECO:0000313" key="3">
    <source>
        <dbReference type="Proteomes" id="UP000750334"/>
    </source>
</evidence>
<feature type="compositionally biased region" description="Low complexity" evidence="1">
    <location>
        <begin position="54"/>
        <end position="64"/>
    </location>
</feature>
<dbReference type="Proteomes" id="UP000750334">
    <property type="component" value="Unassembled WGS sequence"/>
</dbReference>
<feature type="non-terminal residue" evidence="2">
    <location>
        <position position="308"/>
    </location>
</feature>
<feature type="compositionally biased region" description="Polar residues" evidence="1">
    <location>
        <begin position="184"/>
        <end position="193"/>
    </location>
</feature>
<dbReference type="AlphaFoldDB" id="A0A9P6VS48"/>
<proteinExistence type="predicted"/>
<name>A0A9P6VS48_MAUEX</name>
<feature type="compositionally biased region" description="Polar residues" evidence="1">
    <location>
        <begin position="1"/>
        <end position="13"/>
    </location>
</feature>
<evidence type="ECO:0000256" key="1">
    <source>
        <dbReference type="SAM" id="MobiDB-lite"/>
    </source>
</evidence>
<protein>
    <submittedName>
        <fullName evidence="2">Uncharacterized protein</fullName>
    </submittedName>
</protein>
<feature type="region of interest" description="Disordered" evidence="1">
    <location>
        <begin position="169"/>
        <end position="193"/>
    </location>
</feature>
<keyword evidence="3" id="KW-1185">Reference proteome</keyword>
<evidence type="ECO:0000313" key="2">
    <source>
        <dbReference type="EMBL" id="KAG0653245.1"/>
    </source>
</evidence>
<reference evidence="2 3" key="1">
    <citation type="submission" date="2020-11" db="EMBL/GenBank/DDBJ databases">
        <title>Kefir isolates.</title>
        <authorList>
            <person name="Marcisauskas S."/>
            <person name="Kim Y."/>
            <person name="Blasche S."/>
        </authorList>
    </citation>
    <scope>NUCLEOTIDE SEQUENCE [LARGE SCALE GENOMIC DNA]</scope>
    <source>
        <strain evidence="2 3">OG2</strain>
    </source>
</reference>
<gene>
    <name evidence="2" type="ORF">C6P45_004046</name>
</gene>
<comment type="caution">
    <text evidence="2">The sequence shown here is derived from an EMBL/GenBank/DDBJ whole genome shotgun (WGS) entry which is preliminary data.</text>
</comment>
<accession>A0A9P6VS48</accession>